<evidence type="ECO:0000256" key="8">
    <source>
        <dbReference type="ARBA" id="ARBA00022967"/>
    </source>
</evidence>
<evidence type="ECO:0000256" key="11">
    <source>
        <dbReference type="ARBA" id="ARBA00023053"/>
    </source>
</evidence>
<evidence type="ECO:0000313" key="20">
    <source>
        <dbReference type="Proteomes" id="UP000823598"/>
    </source>
</evidence>
<comment type="cofactor">
    <cofactor evidence="16 17">
        <name>FMN</name>
        <dbReference type="ChEBI" id="CHEBI:58210"/>
    </cofactor>
</comment>
<evidence type="ECO:0000256" key="13">
    <source>
        <dbReference type="ARBA" id="ARBA00023075"/>
    </source>
</evidence>
<keyword evidence="3" id="KW-0997">Cell inner membrane</keyword>
<dbReference type="InterPro" id="IPR010204">
    <property type="entry name" value="NqrC"/>
</dbReference>
<evidence type="ECO:0000256" key="4">
    <source>
        <dbReference type="ARBA" id="ARBA00022553"/>
    </source>
</evidence>
<feature type="modified residue" description="FMN phosphoryl threonine" evidence="16">
    <location>
        <position position="206"/>
    </location>
</feature>
<reference evidence="19" key="1">
    <citation type="submission" date="2020-10" db="EMBL/GenBank/DDBJ databases">
        <authorList>
            <person name="Gilroy R."/>
        </authorList>
    </citation>
    <scope>NUCLEOTIDE SEQUENCE</scope>
    <source>
        <strain evidence="19">6919</strain>
    </source>
</reference>
<dbReference type="NCBIfam" id="TIGR01938">
    <property type="entry name" value="nqrC"/>
    <property type="match status" value="1"/>
</dbReference>
<accession>A0A9D9INJ3</accession>
<name>A0A9D9INJ3_9BACT</name>
<gene>
    <name evidence="16 19" type="primary">nqrC</name>
    <name evidence="19" type="ORF">IAB88_04355</name>
</gene>
<dbReference type="PANTHER" id="PTHR37838:SF1">
    <property type="entry name" value="NA(+)-TRANSLOCATING NADH-QUINONE REDUCTASE SUBUNIT C"/>
    <property type="match status" value="1"/>
</dbReference>
<keyword evidence="7 16" id="KW-0812">Transmembrane</keyword>
<dbReference type="PIRSF" id="PIRSF009437">
    <property type="entry name" value="NQR-1_subunit_C"/>
    <property type="match status" value="1"/>
</dbReference>
<evidence type="ECO:0000256" key="10">
    <source>
        <dbReference type="ARBA" id="ARBA00023027"/>
    </source>
</evidence>
<dbReference type="AlphaFoldDB" id="A0A9D9INJ3"/>
<dbReference type="EMBL" id="JADIMC010000051">
    <property type="protein sequence ID" value="MBO8476204.1"/>
    <property type="molecule type" value="Genomic_DNA"/>
</dbReference>
<dbReference type="PANTHER" id="PTHR37838">
    <property type="entry name" value="NA(+)-TRANSLOCATING NADH-QUINONE REDUCTASE SUBUNIT C"/>
    <property type="match status" value="1"/>
</dbReference>
<evidence type="ECO:0000256" key="6">
    <source>
        <dbReference type="ARBA" id="ARBA00022643"/>
    </source>
</evidence>
<feature type="transmembrane region" description="Helical" evidence="16">
    <location>
        <begin position="7"/>
        <end position="29"/>
    </location>
</feature>
<comment type="similarity">
    <text evidence="16 17">Belongs to the NqrC family.</text>
</comment>
<evidence type="ECO:0000256" key="15">
    <source>
        <dbReference type="ARBA" id="ARBA00023201"/>
    </source>
</evidence>
<comment type="caution">
    <text evidence="19">The sequence shown here is derived from an EMBL/GenBank/DDBJ whole genome shotgun (WGS) entry which is preliminary data.</text>
</comment>
<keyword evidence="12 16" id="KW-0406">Ion transport</keyword>
<comment type="catalytic activity">
    <reaction evidence="16 17">
        <text>a ubiquinone + n Na(+)(in) + NADH + H(+) = a ubiquinol + n Na(+)(out) + NAD(+)</text>
        <dbReference type="Rhea" id="RHEA:47748"/>
        <dbReference type="Rhea" id="RHEA-COMP:9565"/>
        <dbReference type="Rhea" id="RHEA-COMP:9566"/>
        <dbReference type="ChEBI" id="CHEBI:15378"/>
        <dbReference type="ChEBI" id="CHEBI:16389"/>
        <dbReference type="ChEBI" id="CHEBI:17976"/>
        <dbReference type="ChEBI" id="CHEBI:29101"/>
        <dbReference type="ChEBI" id="CHEBI:57540"/>
        <dbReference type="ChEBI" id="CHEBI:57945"/>
        <dbReference type="EC" id="7.2.1.1"/>
    </reaction>
</comment>
<keyword evidence="13 16" id="KW-0830">Ubiquinone</keyword>
<comment type="subunit">
    <text evidence="16 17">Composed of six subunits; NqrA, NqrB, NqrC, NqrD, NqrE and NqrF.</text>
</comment>
<evidence type="ECO:0000256" key="2">
    <source>
        <dbReference type="ARBA" id="ARBA00022475"/>
    </source>
</evidence>
<dbReference type="GO" id="GO:0006814">
    <property type="term" value="P:sodium ion transport"/>
    <property type="evidence" value="ECO:0007669"/>
    <property type="project" value="UniProtKB-UniRule"/>
</dbReference>
<keyword evidence="2 16" id="KW-1003">Cell membrane</keyword>
<keyword evidence="11 16" id="KW-0915">Sodium</keyword>
<evidence type="ECO:0000256" key="1">
    <source>
        <dbReference type="ARBA" id="ARBA00022448"/>
    </source>
</evidence>
<keyword evidence="15 16" id="KW-0739">Sodium transport</keyword>
<evidence type="ECO:0000256" key="17">
    <source>
        <dbReference type="PIRNR" id="PIRNR009437"/>
    </source>
</evidence>
<keyword evidence="1 16" id="KW-0813">Transport</keyword>
<dbReference type="Pfam" id="PF04205">
    <property type="entry name" value="FMN_bind"/>
    <property type="match status" value="1"/>
</dbReference>
<dbReference type="GO" id="GO:0016655">
    <property type="term" value="F:oxidoreductase activity, acting on NAD(P)H, quinone or similar compound as acceptor"/>
    <property type="evidence" value="ECO:0007669"/>
    <property type="project" value="UniProtKB-UniRule"/>
</dbReference>
<comment type="function">
    <text evidence="16">NQR complex catalyzes the reduction of ubiquinone-1 to ubiquinol by two successive reactions, coupled with the transport of Na(+) ions from the cytoplasm to the periplasm. NqrA to NqrE are probably involved in the second step, the conversion of ubisemiquinone to ubiquinol.</text>
</comment>
<keyword evidence="14 16" id="KW-0472">Membrane</keyword>
<dbReference type="Proteomes" id="UP000823598">
    <property type="component" value="Unassembled WGS sequence"/>
</dbReference>
<evidence type="ECO:0000256" key="3">
    <source>
        <dbReference type="ARBA" id="ARBA00022519"/>
    </source>
</evidence>
<evidence type="ECO:0000256" key="16">
    <source>
        <dbReference type="HAMAP-Rule" id="MF_00427"/>
    </source>
</evidence>
<evidence type="ECO:0000256" key="14">
    <source>
        <dbReference type="ARBA" id="ARBA00023136"/>
    </source>
</evidence>
<keyword evidence="10 16" id="KW-0520">NAD</keyword>
<dbReference type="GO" id="GO:0010181">
    <property type="term" value="F:FMN binding"/>
    <property type="evidence" value="ECO:0007669"/>
    <property type="project" value="UniProtKB-UniRule"/>
</dbReference>
<keyword evidence="6 16" id="KW-0288">FMN</keyword>
<comment type="subcellular location">
    <subcellularLocation>
        <location evidence="16">Cell membrane</location>
        <topology evidence="16">Single-pass membrane protein</topology>
    </subcellularLocation>
</comment>
<protein>
    <recommendedName>
        <fullName evidence="16 17">Na(+)-translocating NADH-quinone reductase subunit C</fullName>
        <shortName evidence="16 17">Na(+)-NQR subunit C</shortName>
        <shortName evidence="16 17">Na(+)-translocating NQR subunit C</shortName>
        <ecNumber evidence="16 17">7.2.1.1</ecNumber>
    </recommendedName>
    <alternativeName>
        <fullName evidence="16 17">NQR complex subunit C</fullName>
    </alternativeName>
    <alternativeName>
        <fullName evidence="16 17">NQR-1 subunit C</fullName>
    </alternativeName>
</protein>
<dbReference type="GO" id="GO:0005886">
    <property type="term" value="C:plasma membrane"/>
    <property type="evidence" value="ECO:0007669"/>
    <property type="project" value="UniProtKB-SubCell"/>
</dbReference>
<reference evidence="19" key="2">
    <citation type="journal article" date="2021" name="PeerJ">
        <title>Extensive microbial diversity within the chicken gut microbiome revealed by metagenomics and culture.</title>
        <authorList>
            <person name="Gilroy R."/>
            <person name="Ravi A."/>
            <person name="Getino M."/>
            <person name="Pursley I."/>
            <person name="Horton D.L."/>
            <person name="Alikhan N.F."/>
            <person name="Baker D."/>
            <person name="Gharbi K."/>
            <person name="Hall N."/>
            <person name="Watson M."/>
            <person name="Adriaenssens E.M."/>
            <person name="Foster-Nyarko E."/>
            <person name="Jarju S."/>
            <person name="Secka A."/>
            <person name="Antonio M."/>
            <person name="Oren A."/>
            <person name="Chaudhuri R.R."/>
            <person name="La Ragione R."/>
            <person name="Hildebrand F."/>
            <person name="Pallen M.J."/>
        </authorList>
    </citation>
    <scope>NUCLEOTIDE SEQUENCE</scope>
    <source>
        <strain evidence="19">6919</strain>
    </source>
</reference>
<feature type="domain" description="FMN-binding" evidence="18">
    <location>
        <begin position="124"/>
        <end position="223"/>
    </location>
</feature>
<evidence type="ECO:0000256" key="9">
    <source>
        <dbReference type="ARBA" id="ARBA00022989"/>
    </source>
</evidence>
<sequence>MNRQGNLYTIVYTAVIVCVVGAALAWVSLTLKPKQNDNIRIDKMQQMLSSIRVASDETNAIELYGRYVVDEYVINIEGERLEGKAFDVNVANEVKKAPSERKLPVFVCNIDNSTKYILPVYGTGLWGPIWGYVSVDDDGCTVYGAYFSHQGETPGLGAEIATEGFAGQFKGKQLFKDGGFKSVAVLKKGQKPANGEDYVDAISGGTITSKGVQSMLSSCLSCYSAFLSELQNNKK</sequence>
<proteinExistence type="inferred from homology"/>
<dbReference type="EC" id="7.2.1.1" evidence="16 17"/>
<dbReference type="HAMAP" id="MF_00427">
    <property type="entry name" value="NqrC"/>
    <property type="match status" value="1"/>
</dbReference>
<keyword evidence="4 16" id="KW-0597">Phosphoprotein</keyword>
<comment type="caution">
    <text evidence="16">Lacks conserved residue(s) required for the propagation of feature annotation.</text>
</comment>
<evidence type="ECO:0000313" key="19">
    <source>
        <dbReference type="EMBL" id="MBO8476204.1"/>
    </source>
</evidence>
<keyword evidence="9 16" id="KW-1133">Transmembrane helix</keyword>
<dbReference type="SMART" id="SM00900">
    <property type="entry name" value="FMN_bind"/>
    <property type="match status" value="1"/>
</dbReference>
<evidence type="ECO:0000259" key="18">
    <source>
        <dbReference type="SMART" id="SM00900"/>
    </source>
</evidence>
<evidence type="ECO:0000256" key="5">
    <source>
        <dbReference type="ARBA" id="ARBA00022630"/>
    </source>
</evidence>
<keyword evidence="5 16" id="KW-0285">Flavoprotein</keyword>
<evidence type="ECO:0000256" key="12">
    <source>
        <dbReference type="ARBA" id="ARBA00023065"/>
    </source>
</evidence>
<dbReference type="InterPro" id="IPR007329">
    <property type="entry name" value="FMN-bd"/>
</dbReference>
<evidence type="ECO:0000256" key="7">
    <source>
        <dbReference type="ARBA" id="ARBA00022692"/>
    </source>
</evidence>
<keyword evidence="8 16" id="KW-1278">Translocase</keyword>
<organism evidence="19 20">
    <name type="scientific">Candidatus Limisoma faecipullorum</name>
    <dbReference type="NCBI Taxonomy" id="2840854"/>
    <lineage>
        <taxon>Bacteria</taxon>
        <taxon>Pseudomonadati</taxon>
        <taxon>Bacteroidota</taxon>
        <taxon>Bacteroidia</taxon>
        <taxon>Bacteroidales</taxon>
        <taxon>Candidatus Limisoma</taxon>
    </lineage>
</organism>